<evidence type="ECO:0000313" key="1">
    <source>
        <dbReference type="EMBL" id="PKK69903.1"/>
    </source>
</evidence>
<proteinExistence type="predicted"/>
<dbReference type="Proteomes" id="UP000233469">
    <property type="component" value="Unassembled WGS sequence"/>
</dbReference>
<reference evidence="1 2" key="2">
    <citation type="submission" date="2017-10" db="EMBL/GenBank/DDBJ databases">
        <title>Extensive intraspecific genome diversity in a model arbuscular mycorrhizal fungus.</title>
        <authorList>
            <person name="Chen E.C.H."/>
            <person name="Morin E."/>
            <person name="Baudet D."/>
            <person name="Noel J."/>
            <person name="Ndikumana S."/>
            <person name="Charron P."/>
            <person name="St-Onge C."/>
            <person name="Giorgi J."/>
            <person name="Grigoriev I.V."/>
            <person name="Roux C."/>
            <person name="Martin F.M."/>
            <person name="Corradi N."/>
        </authorList>
    </citation>
    <scope>NUCLEOTIDE SEQUENCE [LARGE SCALE GENOMIC DNA]</scope>
    <source>
        <strain evidence="1 2">C2</strain>
    </source>
</reference>
<sequence length="87" mass="9578">MNICANAPDSGWYESWYSKASGLYNGRNLVGSWTFARMFLTAVGIDLDSKASALYNGRDFVGSWTFARMFLDSKASGLYNGRDLVGS</sequence>
<dbReference type="VEuPathDB" id="FungiDB:FUN_016158"/>
<protein>
    <submittedName>
        <fullName evidence="1">Uncharacterized protein</fullName>
    </submittedName>
</protein>
<dbReference type="AlphaFoldDB" id="A0A2N1N7P2"/>
<evidence type="ECO:0000313" key="2">
    <source>
        <dbReference type="Proteomes" id="UP000233469"/>
    </source>
</evidence>
<gene>
    <name evidence="1" type="ORF">RhiirC2_850363</name>
</gene>
<comment type="caution">
    <text evidence="1">The sequence shown here is derived from an EMBL/GenBank/DDBJ whole genome shotgun (WGS) entry which is preliminary data.</text>
</comment>
<dbReference type="EMBL" id="LLXL01000676">
    <property type="protein sequence ID" value="PKK69903.1"/>
    <property type="molecule type" value="Genomic_DNA"/>
</dbReference>
<reference evidence="1 2" key="1">
    <citation type="submission" date="2016-04" db="EMBL/GenBank/DDBJ databases">
        <title>Genome analyses suggest a sexual origin of heterokaryosis in a supposedly ancient asexual fungus.</title>
        <authorList>
            <person name="Ropars J."/>
            <person name="Sedzielewska K."/>
            <person name="Noel J."/>
            <person name="Charron P."/>
            <person name="Farinelli L."/>
            <person name="Marton T."/>
            <person name="Kruger M."/>
            <person name="Pelin A."/>
            <person name="Brachmann A."/>
            <person name="Corradi N."/>
        </authorList>
    </citation>
    <scope>NUCLEOTIDE SEQUENCE [LARGE SCALE GENOMIC DNA]</scope>
    <source>
        <strain evidence="1 2">C2</strain>
    </source>
</reference>
<name>A0A2N1N7P2_9GLOM</name>
<accession>A0A2N1N7P2</accession>
<organism evidence="1 2">
    <name type="scientific">Rhizophagus irregularis</name>
    <dbReference type="NCBI Taxonomy" id="588596"/>
    <lineage>
        <taxon>Eukaryota</taxon>
        <taxon>Fungi</taxon>
        <taxon>Fungi incertae sedis</taxon>
        <taxon>Mucoromycota</taxon>
        <taxon>Glomeromycotina</taxon>
        <taxon>Glomeromycetes</taxon>
        <taxon>Glomerales</taxon>
        <taxon>Glomeraceae</taxon>
        <taxon>Rhizophagus</taxon>
    </lineage>
</organism>